<keyword evidence="1" id="KW-1133">Transmembrane helix</keyword>
<protein>
    <submittedName>
        <fullName evidence="2">Uncharacterized protein</fullName>
    </submittedName>
</protein>
<dbReference type="EMBL" id="VSSQ01005942">
    <property type="protein sequence ID" value="MPM30969.1"/>
    <property type="molecule type" value="Genomic_DNA"/>
</dbReference>
<dbReference type="AlphaFoldDB" id="A0A644YRM7"/>
<feature type="transmembrane region" description="Helical" evidence="1">
    <location>
        <begin position="12"/>
        <end position="36"/>
    </location>
</feature>
<comment type="caution">
    <text evidence="2">The sequence shown here is derived from an EMBL/GenBank/DDBJ whole genome shotgun (WGS) entry which is preliminary data.</text>
</comment>
<keyword evidence="1" id="KW-0812">Transmembrane</keyword>
<evidence type="ECO:0000256" key="1">
    <source>
        <dbReference type="SAM" id="Phobius"/>
    </source>
</evidence>
<feature type="transmembrane region" description="Helical" evidence="1">
    <location>
        <begin position="127"/>
        <end position="149"/>
    </location>
</feature>
<proteinExistence type="predicted"/>
<sequence>MGHGFEDSITILILTGCGILLPVLVVGIAVALCNLLHPGILFKALQHGRLCIVELLDAAVGEHHRFDKSLIHHRTELGIDGDLQRHSHLLFKQYVHCIKVCLDKHTVFDQIVAIGYNRILIAERFQLFLAAIGHCIAWAMAAVAVGQGIQEGRPLTLEQQLLLSGSCIGYRQGIEAVDPFCVHGVLVDGSTYACGHLVAHGLADGLAAHGIQVVEAVEHERGIAGILLPQGLVLVHGGEHQPFINRAAGKRAVADVGDDDALLAVDFLIQGCSNGDGAGTSDDCVVGHAAEGLEERVHRTAQACIEPRLLGIDFRQCTIEHKVLCGVPNILAGEVGGDYLVGLSVHESFHDGKQVLVLHLMDGRHALGQDFSMTAVRTEDLILGLKHHGLSYSSTLLPR</sequence>
<organism evidence="2">
    <name type="scientific">bioreactor metagenome</name>
    <dbReference type="NCBI Taxonomy" id="1076179"/>
    <lineage>
        <taxon>unclassified sequences</taxon>
        <taxon>metagenomes</taxon>
        <taxon>ecological metagenomes</taxon>
    </lineage>
</organism>
<reference evidence="2" key="1">
    <citation type="submission" date="2019-08" db="EMBL/GenBank/DDBJ databases">
        <authorList>
            <person name="Kucharzyk K."/>
            <person name="Murdoch R.W."/>
            <person name="Higgins S."/>
            <person name="Loffler F."/>
        </authorList>
    </citation>
    <scope>NUCLEOTIDE SEQUENCE</scope>
</reference>
<evidence type="ECO:0000313" key="2">
    <source>
        <dbReference type="EMBL" id="MPM30969.1"/>
    </source>
</evidence>
<keyword evidence="1" id="KW-0472">Membrane</keyword>
<name>A0A644YRM7_9ZZZZ</name>
<gene>
    <name evidence="2" type="ORF">SDC9_77522</name>
</gene>
<accession>A0A644YRM7</accession>